<dbReference type="Pfam" id="PF02263">
    <property type="entry name" value="GBP"/>
    <property type="match status" value="1"/>
</dbReference>
<evidence type="ECO:0000256" key="2">
    <source>
        <dbReference type="ARBA" id="ARBA00022741"/>
    </source>
</evidence>
<evidence type="ECO:0000256" key="5">
    <source>
        <dbReference type="ARBA" id="ARBA00023134"/>
    </source>
</evidence>
<comment type="similarity">
    <text evidence="6">Belongs to the TRAFAC class dynamin-like GTPase superfamily. GB1/RHD3 GTPase family.</text>
</comment>
<dbReference type="Proteomes" id="UP000752171">
    <property type="component" value="Unassembled WGS sequence"/>
</dbReference>
<dbReference type="Gene3D" id="1.20.1000.10">
    <property type="entry name" value="Guanylate-binding protein, C-terminal domain"/>
    <property type="match status" value="1"/>
</dbReference>
<evidence type="ECO:0000313" key="10">
    <source>
        <dbReference type="Proteomes" id="UP000752171"/>
    </source>
</evidence>
<proteinExistence type="inferred from homology"/>
<dbReference type="Gene3D" id="3.40.50.300">
    <property type="entry name" value="P-loop containing nucleotide triphosphate hydrolases"/>
    <property type="match status" value="1"/>
</dbReference>
<accession>A0A8T2LNS8</accession>
<dbReference type="PROSITE" id="PS51715">
    <property type="entry name" value="G_GB1_RHD3"/>
    <property type="match status" value="1"/>
</dbReference>
<dbReference type="PANTHER" id="PTHR10751">
    <property type="entry name" value="GUANYLATE BINDING PROTEIN"/>
    <property type="match status" value="1"/>
</dbReference>
<dbReference type="GO" id="GO:0005525">
    <property type="term" value="F:GTP binding"/>
    <property type="evidence" value="ECO:0007669"/>
    <property type="project" value="UniProtKB-KW"/>
</dbReference>
<reference evidence="9 10" key="1">
    <citation type="submission" date="2021-07" db="EMBL/GenBank/DDBJ databases">
        <authorList>
            <person name="Imarazene B."/>
            <person name="Zahm M."/>
            <person name="Klopp C."/>
            <person name="Cabau C."/>
            <person name="Beille S."/>
            <person name="Jouanno E."/>
            <person name="Castinel A."/>
            <person name="Lluch J."/>
            <person name="Gil L."/>
            <person name="Kuchtly C."/>
            <person name="Lopez Roques C."/>
            <person name="Donnadieu C."/>
            <person name="Parrinello H."/>
            <person name="Journot L."/>
            <person name="Du K."/>
            <person name="Schartl M."/>
            <person name="Retaux S."/>
            <person name="Guiguen Y."/>
        </authorList>
    </citation>
    <scope>NUCLEOTIDE SEQUENCE [LARGE SCALE GENOMIC DNA]</scope>
    <source>
        <strain evidence="9">Pach_M1</strain>
        <tissue evidence="9">Testis</tissue>
    </source>
</reference>
<dbReference type="InterPro" id="IPR027417">
    <property type="entry name" value="P-loop_NTPase"/>
</dbReference>
<evidence type="ECO:0000256" key="7">
    <source>
        <dbReference type="SAM" id="Coils"/>
    </source>
</evidence>
<evidence type="ECO:0000256" key="6">
    <source>
        <dbReference type="PROSITE-ProRule" id="PRU01052"/>
    </source>
</evidence>
<dbReference type="SUPFAM" id="SSF48340">
    <property type="entry name" value="Interferon-induced guanylate-binding protein 1 (GBP1), C-terminal domain"/>
    <property type="match status" value="1"/>
</dbReference>
<keyword evidence="2" id="KW-0547">Nucleotide-binding</keyword>
<dbReference type="AlphaFoldDB" id="A0A8T2LNS8"/>
<dbReference type="InterPro" id="IPR003191">
    <property type="entry name" value="Guanylate-bd/ATL_C"/>
</dbReference>
<comment type="caution">
    <text evidence="9">The sequence shown here is derived from an EMBL/GenBank/DDBJ whole genome shotgun (WGS) entry which is preliminary data.</text>
</comment>
<protein>
    <submittedName>
        <fullName evidence="9">Guanylate-binding protein 1-like</fullName>
    </submittedName>
</protein>
<dbReference type="InterPro" id="IPR036543">
    <property type="entry name" value="Guanylate-bd_C_sf"/>
</dbReference>
<name>A0A8T2LNS8_ASTMX</name>
<dbReference type="Pfam" id="PF02841">
    <property type="entry name" value="GBP_C"/>
    <property type="match status" value="1"/>
</dbReference>
<evidence type="ECO:0000256" key="1">
    <source>
        <dbReference type="ARBA" id="ARBA00022588"/>
    </source>
</evidence>
<dbReference type="FunFam" id="3.40.50.300:FF:002830">
    <property type="entry name" value="Guanylate-binding protein 2"/>
    <property type="match status" value="1"/>
</dbReference>
<keyword evidence="4" id="KW-0391">Immunity</keyword>
<dbReference type="SUPFAM" id="SSF52540">
    <property type="entry name" value="P-loop containing nucleoside triphosphate hydrolases"/>
    <property type="match status" value="1"/>
</dbReference>
<gene>
    <name evidence="9" type="primary">GBP1</name>
    <name evidence="9" type="ORF">AMEX_G14209</name>
</gene>
<dbReference type="CDD" id="cd01851">
    <property type="entry name" value="GBP"/>
    <property type="match status" value="1"/>
</dbReference>
<dbReference type="OrthoDB" id="2135133at2759"/>
<keyword evidence="1" id="KW-0399">Innate immunity</keyword>
<evidence type="ECO:0000256" key="3">
    <source>
        <dbReference type="ARBA" id="ARBA00022801"/>
    </source>
</evidence>
<dbReference type="InterPro" id="IPR037684">
    <property type="entry name" value="GBP_C"/>
</dbReference>
<keyword evidence="5" id="KW-0342">GTP-binding</keyword>
<keyword evidence="3" id="KW-0378">Hydrolase</keyword>
<evidence type="ECO:0000256" key="4">
    <source>
        <dbReference type="ARBA" id="ARBA00022859"/>
    </source>
</evidence>
<dbReference type="GO" id="GO:0045087">
    <property type="term" value="P:innate immune response"/>
    <property type="evidence" value="ECO:0007669"/>
    <property type="project" value="UniProtKB-KW"/>
</dbReference>
<evidence type="ECO:0000259" key="8">
    <source>
        <dbReference type="PROSITE" id="PS51715"/>
    </source>
</evidence>
<feature type="domain" description="GB1/RHD3-type G" evidence="8">
    <location>
        <begin position="32"/>
        <end position="272"/>
    </location>
</feature>
<evidence type="ECO:0000313" key="9">
    <source>
        <dbReference type="EMBL" id="KAG9271305.1"/>
    </source>
</evidence>
<organism evidence="9 10">
    <name type="scientific">Astyanax mexicanus</name>
    <name type="common">Blind cave fish</name>
    <name type="synonym">Astyanax fasciatus mexicanus</name>
    <dbReference type="NCBI Taxonomy" id="7994"/>
    <lineage>
        <taxon>Eukaryota</taxon>
        <taxon>Metazoa</taxon>
        <taxon>Chordata</taxon>
        <taxon>Craniata</taxon>
        <taxon>Vertebrata</taxon>
        <taxon>Euteleostomi</taxon>
        <taxon>Actinopterygii</taxon>
        <taxon>Neopterygii</taxon>
        <taxon>Teleostei</taxon>
        <taxon>Ostariophysi</taxon>
        <taxon>Characiformes</taxon>
        <taxon>Characoidei</taxon>
        <taxon>Acestrorhamphidae</taxon>
        <taxon>Acestrorhamphinae</taxon>
        <taxon>Astyanax</taxon>
    </lineage>
</organism>
<dbReference type="InterPro" id="IPR030386">
    <property type="entry name" value="G_GB1_RHD3_dom"/>
</dbReference>
<feature type="coiled-coil region" evidence="7">
    <location>
        <begin position="475"/>
        <end position="589"/>
    </location>
</feature>
<keyword evidence="7" id="KW-0175">Coiled coil</keyword>
<dbReference type="CDD" id="cd16269">
    <property type="entry name" value="GBP_C"/>
    <property type="match status" value="1"/>
</dbReference>
<dbReference type="InterPro" id="IPR015894">
    <property type="entry name" value="Guanylate-bd_N"/>
</dbReference>
<dbReference type="EMBL" id="JAICCE010000011">
    <property type="protein sequence ID" value="KAG9271305.1"/>
    <property type="molecule type" value="Genomic_DNA"/>
</dbReference>
<dbReference type="GO" id="GO:0003924">
    <property type="term" value="F:GTPase activity"/>
    <property type="evidence" value="ECO:0007669"/>
    <property type="project" value="InterPro"/>
</dbReference>
<sequence length="621" mass="71073">MLMEGPVCLISTDSEGQLSVQKEAKDILDGITSPVVVVSVVGLYRTGKSYLMNRLAGKQRGFALGSTIESKTKGIWMWCVPHPHKKEHTLVLLDTEGLGDIDKGDEKHDTWVFCLAVLLSSTLVYNSLGVIDNMALEKLHYVTELTENIRVKARKGSDEDESAEFMRIFPSFIWSVRDFTLELKKDNRDITADQYLETALELKTGSSAKVNNYNLPRSCLRNFFAERRCFVFRRPAADEDLRRMEELTEEELEPEFLKQTQEFCNYVFSNTKPKTLTGGRTLSGTVLGSLAEVYVEAIRSGRVPCLENAVEALAQIQNGRAVEQAMQAYLTEVLDSACFPLDPAKLSDIHTQAERKAVEVFISISFNDAQQTAQLDLMRKIQSEYECFCGQNKNQCEIQCGEELREVFAPLEEGLRDGTFMLPGGYRKYRETVLRLTAEYRKRTHTLFMCEEVLNEYLTEKDERGKNILAADQYLSQADQKMEEECLKREAVEQKQRALEEQNRQQEQVFRDQQRTYEQHVTQLLERLERERERAREDTQRVVHAKLNEQKALLEVGFKKESDLLQKEIDNLKKEMNNEDESKRSTLSQVVDTVGQAATLFLPGIACKAAGFLTSLFSRWL</sequence>